<gene>
    <name evidence="8" type="ORF">SAMN05661010_03310</name>
</gene>
<keyword evidence="3" id="KW-0813">Transport</keyword>
<evidence type="ECO:0000256" key="1">
    <source>
        <dbReference type="ARBA" id="ARBA00004141"/>
    </source>
</evidence>
<dbReference type="AlphaFoldDB" id="A0A1G9QD90"/>
<comment type="similarity">
    <text evidence="2">Belongs to the nucleobase:cation symporter-2 (NCS2) (TC 2.A.40) family.</text>
</comment>
<feature type="transmembrane region" description="Helical" evidence="7">
    <location>
        <begin position="139"/>
        <end position="164"/>
    </location>
</feature>
<proteinExistence type="inferred from homology"/>
<reference evidence="8 9" key="1">
    <citation type="submission" date="2016-10" db="EMBL/GenBank/DDBJ databases">
        <authorList>
            <person name="de Groot N.N."/>
        </authorList>
    </citation>
    <scope>NUCLEOTIDE SEQUENCE [LARGE SCALE GENOMIC DNA]</scope>
    <source>
        <strain evidence="8 9">DSM 14789</strain>
    </source>
</reference>
<feature type="transmembrane region" description="Helical" evidence="7">
    <location>
        <begin position="242"/>
        <end position="260"/>
    </location>
</feature>
<feature type="transmembrane region" description="Helical" evidence="7">
    <location>
        <begin position="176"/>
        <end position="196"/>
    </location>
</feature>
<evidence type="ECO:0000256" key="2">
    <source>
        <dbReference type="ARBA" id="ARBA00008821"/>
    </source>
</evidence>
<feature type="transmembrane region" description="Helical" evidence="7">
    <location>
        <begin position="100"/>
        <end position="127"/>
    </location>
</feature>
<protein>
    <submittedName>
        <fullName evidence="8">Uracil-xanthine permease</fullName>
    </submittedName>
</protein>
<organism evidence="8 9">
    <name type="scientific">Modicisalibacter muralis</name>
    <dbReference type="NCBI Taxonomy" id="119000"/>
    <lineage>
        <taxon>Bacteria</taxon>
        <taxon>Pseudomonadati</taxon>
        <taxon>Pseudomonadota</taxon>
        <taxon>Gammaproteobacteria</taxon>
        <taxon>Oceanospirillales</taxon>
        <taxon>Halomonadaceae</taxon>
        <taxon>Modicisalibacter</taxon>
    </lineage>
</organism>
<sequence>MKNTTDLPDPHQRATEPVDEKLPLRAMLLYGIQHVLVMAAAPITAVFLVGRAMGFDSDVTVALMSATFLACGIGTLLQSFGPFGIGARLPFVQVPGGAPIMIFLAIAQATDMQTATGAVILTGVFYFLALPFFTKVLRFFPPIVIGTMLLLVAVNLIRIFGGLITGQAGSPEFADMTSIALALGTMSAIVIFARVFTGVLRRIAVMLGLIAGALAATLLGVMSFDNVLPGPVIAFPSLFPFGIPKFDIFASLPLIIFSVVSMTEATGQTMATAEIVEKKGDARALVPRNIRADALGSLIGGCFGTSLIITSGENIGIVRATGIRSRYVTVAAGCILIALALFAPLGRLASTLPTAVVAGTAVIVFSIIGVMGINILRKVDFNEHGNMFTLAAALAMGLIPIVVPGFYSAFPQHLQIILGNGLAMGTLTAVLVNILFHHLGHSRAAAPATKQADLSSEHIKESKS</sequence>
<dbReference type="STRING" id="119000.SAMN05661010_03310"/>
<dbReference type="NCBIfam" id="NF037981">
    <property type="entry name" value="NCS2_1"/>
    <property type="match status" value="1"/>
</dbReference>
<keyword evidence="5 7" id="KW-1133">Transmembrane helix</keyword>
<feature type="transmembrane region" description="Helical" evidence="7">
    <location>
        <begin position="327"/>
        <end position="346"/>
    </location>
</feature>
<keyword evidence="9" id="KW-1185">Reference proteome</keyword>
<feature type="transmembrane region" description="Helical" evidence="7">
    <location>
        <begin position="416"/>
        <end position="436"/>
    </location>
</feature>
<dbReference type="Pfam" id="PF00860">
    <property type="entry name" value="Xan_ur_permease"/>
    <property type="match status" value="1"/>
</dbReference>
<comment type="subcellular location">
    <subcellularLocation>
        <location evidence="1">Membrane</location>
        <topology evidence="1">Multi-pass membrane protein</topology>
    </subcellularLocation>
</comment>
<evidence type="ECO:0000256" key="7">
    <source>
        <dbReference type="SAM" id="Phobius"/>
    </source>
</evidence>
<dbReference type="RefSeq" id="WP_089730380.1">
    <property type="nucleotide sequence ID" value="NZ_FNGI01000011.1"/>
</dbReference>
<dbReference type="EMBL" id="FNGI01000011">
    <property type="protein sequence ID" value="SDM08457.1"/>
    <property type="molecule type" value="Genomic_DNA"/>
</dbReference>
<feature type="transmembrane region" description="Helical" evidence="7">
    <location>
        <begin position="203"/>
        <end position="222"/>
    </location>
</feature>
<evidence type="ECO:0000256" key="6">
    <source>
        <dbReference type="ARBA" id="ARBA00023136"/>
    </source>
</evidence>
<evidence type="ECO:0000313" key="8">
    <source>
        <dbReference type="EMBL" id="SDM08457.1"/>
    </source>
</evidence>
<dbReference type="OrthoDB" id="9805749at2"/>
<feature type="transmembrane region" description="Helical" evidence="7">
    <location>
        <begin position="388"/>
        <end position="410"/>
    </location>
</feature>
<dbReference type="PANTHER" id="PTHR42810">
    <property type="entry name" value="PURINE PERMEASE C1399.01C-RELATED"/>
    <property type="match status" value="1"/>
</dbReference>
<evidence type="ECO:0000256" key="3">
    <source>
        <dbReference type="ARBA" id="ARBA00022448"/>
    </source>
</evidence>
<evidence type="ECO:0000313" key="9">
    <source>
        <dbReference type="Proteomes" id="UP000198654"/>
    </source>
</evidence>
<keyword evidence="6 7" id="KW-0472">Membrane</keyword>
<dbReference type="GO" id="GO:0005886">
    <property type="term" value="C:plasma membrane"/>
    <property type="evidence" value="ECO:0007669"/>
    <property type="project" value="TreeGrafter"/>
</dbReference>
<dbReference type="Proteomes" id="UP000198654">
    <property type="component" value="Unassembled WGS sequence"/>
</dbReference>
<feature type="transmembrane region" description="Helical" evidence="7">
    <location>
        <begin position="27"/>
        <end position="49"/>
    </location>
</feature>
<feature type="transmembrane region" description="Helical" evidence="7">
    <location>
        <begin position="61"/>
        <end position="80"/>
    </location>
</feature>
<name>A0A1G9QD90_9GAMM</name>
<keyword evidence="4 7" id="KW-0812">Transmembrane</keyword>
<accession>A0A1G9QD90</accession>
<dbReference type="GO" id="GO:0042907">
    <property type="term" value="F:xanthine transmembrane transporter activity"/>
    <property type="evidence" value="ECO:0007669"/>
    <property type="project" value="TreeGrafter"/>
</dbReference>
<dbReference type="PANTHER" id="PTHR42810:SF4">
    <property type="entry name" value="URIC ACID TRANSPORTER UACT"/>
    <property type="match status" value="1"/>
</dbReference>
<evidence type="ECO:0000256" key="5">
    <source>
        <dbReference type="ARBA" id="ARBA00022989"/>
    </source>
</evidence>
<dbReference type="InterPro" id="IPR006043">
    <property type="entry name" value="NCS2"/>
</dbReference>
<evidence type="ECO:0000256" key="4">
    <source>
        <dbReference type="ARBA" id="ARBA00022692"/>
    </source>
</evidence>
<feature type="transmembrane region" description="Helical" evidence="7">
    <location>
        <begin position="352"/>
        <end position="376"/>
    </location>
</feature>